<dbReference type="EMBL" id="JASAOG010000032">
    <property type="protein sequence ID" value="KAK0061104.1"/>
    <property type="molecule type" value="Genomic_DNA"/>
</dbReference>
<keyword evidence="4" id="KW-1185">Reference proteome</keyword>
<sequence length="143" mass="15621">MRSMTLLLLVAAGCDSLPCTTVNETCLFMFKEDTDMVPMGCNGTTMWTTVSRSKLSCATACAANATCAVFLYSQDLKTCSMCSGDQIDNLTFVSNMSYSWCYQSVVQNWPFTNVATKFSNLTMFIPHVLFAGSVVSGSFLGVW</sequence>
<keyword evidence="1" id="KW-0732">Signal</keyword>
<dbReference type="PROSITE" id="PS50948">
    <property type="entry name" value="PAN"/>
    <property type="match status" value="1"/>
</dbReference>
<dbReference type="AlphaFoldDB" id="A0AAD8BWD2"/>
<feature type="signal peptide" evidence="1">
    <location>
        <begin position="1"/>
        <end position="16"/>
    </location>
</feature>
<feature type="chain" id="PRO_5042139999" description="Apple domain-containing protein" evidence="1">
    <location>
        <begin position="17"/>
        <end position="143"/>
    </location>
</feature>
<gene>
    <name evidence="3" type="ORF">Bpfe_009632</name>
</gene>
<evidence type="ECO:0000313" key="3">
    <source>
        <dbReference type="EMBL" id="KAK0061104.1"/>
    </source>
</evidence>
<evidence type="ECO:0000313" key="4">
    <source>
        <dbReference type="Proteomes" id="UP001233172"/>
    </source>
</evidence>
<reference evidence="3" key="2">
    <citation type="submission" date="2023-04" db="EMBL/GenBank/DDBJ databases">
        <authorList>
            <person name="Bu L."/>
            <person name="Lu L."/>
            <person name="Laidemitt M.R."/>
            <person name="Zhang S.M."/>
            <person name="Mutuku M."/>
            <person name="Mkoji G."/>
            <person name="Steinauer M."/>
            <person name="Loker E.S."/>
        </authorList>
    </citation>
    <scope>NUCLEOTIDE SEQUENCE</scope>
    <source>
        <strain evidence="3">KasaAsao</strain>
        <tissue evidence="3">Whole Snail</tissue>
    </source>
</reference>
<protein>
    <recommendedName>
        <fullName evidence="2">Apple domain-containing protein</fullName>
    </recommendedName>
</protein>
<reference evidence="3" key="1">
    <citation type="journal article" date="2023" name="PLoS Negl. Trop. Dis.">
        <title>A genome sequence for Biomphalaria pfeifferi, the major vector snail for the human-infecting parasite Schistosoma mansoni.</title>
        <authorList>
            <person name="Bu L."/>
            <person name="Lu L."/>
            <person name="Laidemitt M.R."/>
            <person name="Zhang S.M."/>
            <person name="Mutuku M."/>
            <person name="Mkoji G."/>
            <person name="Steinauer M."/>
            <person name="Loker E.S."/>
        </authorList>
    </citation>
    <scope>NUCLEOTIDE SEQUENCE</scope>
    <source>
        <strain evidence="3">KasaAsao</strain>
    </source>
</reference>
<feature type="domain" description="Apple" evidence="2">
    <location>
        <begin position="19"/>
        <end position="105"/>
    </location>
</feature>
<evidence type="ECO:0000256" key="1">
    <source>
        <dbReference type="SAM" id="SignalP"/>
    </source>
</evidence>
<accession>A0AAD8BWD2</accession>
<dbReference type="InterPro" id="IPR003609">
    <property type="entry name" value="Pan_app"/>
</dbReference>
<organism evidence="3 4">
    <name type="scientific">Biomphalaria pfeifferi</name>
    <name type="common">Bloodfluke planorb</name>
    <name type="synonym">Freshwater snail</name>
    <dbReference type="NCBI Taxonomy" id="112525"/>
    <lineage>
        <taxon>Eukaryota</taxon>
        <taxon>Metazoa</taxon>
        <taxon>Spiralia</taxon>
        <taxon>Lophotrochozoa</taxon>
        <taxon>Mollusca</taxon>
        <taxon>Gastropoda</taxon>
        <taxon>Heterobranchia</taxon>
        <taxon>Euthyneura</taxon>
        <taxon>Panpulmonata</taxon>
        <taxon>Hygrophila</taxon>
        <taxon>Lymnaeoidea</taxon>
        <taxon>Planorbidae</taxon>
        <taxon>Biomphalaria</taxon>
    </lineage>
</organism>
<comment type="caution">
    <text evidence="3">The sequence shown here is derived from an EMBL/GenBank/DDBJ whole genome shotgun (WGS) entry which is preliminary data.</text>
</comment>
<proteinExistence type="predicted"/>
<evidence type="ECO:0000259" key="2">
    <source>
        <dbReference type="PROSITE" id="PS50948"/>
    </source>
</evidence>
<dbReference type="Proteomes" id="UP001233172">
    <property type="component" value="Unassembled WGS sequence"/>
</dbReference>
<name>A0AAD8BWD2_BIOPF</name>